<dbReference type="InterPro" id="IPR050784">
    <property type="entry name" value="IAP"/>
</dbReference>
<feature type="region of interest" description="Disordered" evidence="1">
    <location>
        <begin position="118"/>
        <end position="152"/>
    </location>
</feature>
<organism evidence="2 3">
    <name type="scientific">Biomphalaria glabrata</name>
    <name type="common">Bloodfluke planorb</name>
    <name type="synonym">Freshwater snail</name>
    <dbReference type="NCBI Taxonomy" id="6526"/>
    <lineage>
        <taxon>Eukaryota</taxon>
        <taxon>Metazoa</taxon>
        <taxon>Spiralia</taxon>
        <taxon>Lophotrochozoa</taxon>
        <taxon>Mollusca</taxon>
        <taxon>Gastropoda</taxon>
        <taxon>Heterobranchia</taxon>
        <taxon>Euthyneura</taxon>
        <taxon>Panpulmonata</taxon>
        <taxon>Hygrophila</taxon>
        <taxon>Lymnaeoidea</taxon>
        <taxon>Planorbidae</taxon>
        <taxon>Biomphalaria</taxon>
    </lineage>
</organism>
<dbReference type="Proteomes" id="UP000076420">
    <property type="component" value="Unassembled WGS sequence"/>
</dbReference>
<feature type="region of interest" description="Disordered" evidence="1">
    <location>
        <begin position="298"/>
        <end position="320"/>
    </location>
</feature>
<dbReference type="KEGG" id="bgt:106065696"/>
<dbReference type="OrthoDB" id="7543437at2759"/>
<evidence type="ECO:0000313" key="2">
    <source>
        <dbReference type="EnsemblMetazoa" id="BGLB017151-PA"/>
    </source>
</evidence>
<accession>A0A2C9KB53</accession>
<dbReference type="EnsemblMetazoa" id="BGLB017151-RA">
    <property type="protein sequence ID" value="BGLB017151-PA"/>
    <property type="gene ID" value="BGLB017151"/>
</dbReference>
<dbReference type="InterPro" id="IPR001370">
    <property type="entry name" value="BIR_rpt"/>
</dbReference>
<sequence length="429" mass="48593">MLQKDSSNRSEMLQKDSSNRSQMLQKDPRSTRKDRSTNEAFINRITTINIYLIAELSEIIFFFINQTNLVDTSINFDSLDYKDPWYPHIREEETLGSLDLRSQEAPFNLAAHVSPLDQIPSPLNGDTPSDPPSDLPSDLPLNPPSDPPSDPPFYPLYSSIHIRIDSFQKWGYSNILDPNTLAQEGFVYTGYSDCVRCFQCGLGLRSWKLGDDVLVEHTKFRPSCSLLQSILARRHIQSTDSSVQNNSEVESRENVNENIAKVTATEFGPTEATSCTPLNERNINLVQERGLVERASTRELTDQEISDTEPSYSGLSTSPAAPSQIDYSNQMARRESFNSWSGQCPLNPDVLSLFYYFIGPDFCFKCWRCKIVIHINGDEEGLPRLRLELNEGRPICCLCYHRLPRLSSQSGVVSQDHDRGEDEDLSEET</sequence>
<name>A0A2C9KB53_BIOGL</name>
<feature type="compositionally biased region" description="Basic and acidic residues" evidence="1">
    <location>
        <begin position="26"/>
        <end position="35"/>
    </location>
</feature>
<evidence type="ECO:0000313" key="3">
    <source>
        <dbReference type="Proteomes" id="UP000076420"/>
    </source>
</evidence>
<evidence type="ECO:0000256" key="1">
    <source>
        <dbReference type="SAM" id="MobiDB-lite"/>
    </source>
</evidence>
<dbReference type="PANTHER" id="PTHR10044">
    <property type="entry name" value="INHIBITOR OF APOPTOSIS"/>
    <property type="match status" value="1"/>
</dbReference>
<dbReference type="GO" id="GO:0005634">
    <property type="term" value="C:nucleus"/>
    <property type="evidence" value="ECO:0007669"/>
    <property type="project" value="TreeGrafter"/>
</dbReference>
<dbReference type="PROSITE" id="PS50143">
    <property type="entry name" value="BIR_REPEAT_2"/>
    <property type="match status" value="1"/>
</dbReference>
<dbReference type="VEuPathDB" id="VectorBase:BGLB017151"/>
<feature type="compositionally biased region" description="Basic and acidic residues" evidence="1">
    <location>
        <begin position="1"/>
        <end position="18"/>
    </location>
</feature>
<dbReference type="CDD" id="cd00022">
    <property type="entry name" value="BIR"/>
    <property type="match status" value="1"/>
</dbReference>
<dbReference type="STRING" id="6526.A0A2C9KB53"/>
<reference evidence="2" key="1">
    <citation type="submission" date="2020-05" db="UniProtKB">
        <authorList>
            <consortium name="EnsemblMetazoa"/>
        </authorList>
    </citation>
    <scope>IDENTIFICATION</scope>
    <source>
        <strain evidence="2">BB02</strain>
    </source>
</reference>
<feature type="compositionally biased region" description="Polar residues" evidence="1">
    <location>
        <begin position="308"/>
        <end position="320"/>
    </location>
</feature>
<dbReference type="PANTHER" id="PTHR10044:SF139">
    <property type="entry name" value="DEATH-ASSOCIATED INHIBITOR OF APOPTOSIS 2"/>
    <property type="match status" value="1"/>
</dbReference>
<dbReference type="SUPFAM" id="SSF57924">
    <property type="entry name" value="Inhibitor of apoptosis (IAP) repeat"/>
    <property type="match status" value="1"/>
</dbReference>
<dbReference type="VEuPathDB" id="VectorBase:BGLAX_036414"/>
<dbReference type="AlphaFoldDB" id="A0A2C9KB53"/>
<dbReference type="SMART" id="SM00238">
    <property type="entry name" value="BIR"/>
    <property type="match status" value="1"/>
</dbReference>
<dbReference type="GO" id="GO:0005737">
    <property type="term" value="C:cytoplasm"/>
    <property type="evidence" value="ECO:0007669"/>
    <property type="project" value="TreeGrafter"/>
</dbReference>
<dbReference type="Gene3D" id="1.10.1170.10">
    <property type="entry name" value="Inhibitor Of Apoptosis Protein (2mihbC-IAP-1), Chain A"/>
    <property type="match status" value="1"/>
</dbReference>
<feature type="compositionally biased region" description="Pro residues" evidence="1">
    <location>
        <begin position="141"/>
        <end position="152"/>
    </location>
</feature>
<feature type="region of interest" description="Disordered" evidence="1">
    <location>
        <begin position="1"/>
        <end position="35"/>
    </location>
</feature>
<protein>
    <submittedName>
        <fullName evidence="2">Uncharacterized protein</fullName>
    </submittedName>
</protein>
<dbReference type="Pfam" id="PF00653">
    <property type="entry name" value="BIR"/>
    <property type="match status" value="1"/>
</dbReference>
<gene>
    <name evidence="2" type="primary">106065696</name>
</gene>
<dbReference type="GO" id="GO:0051726">
    <property type="term" value="P:regulation of cell cycle"/>
    <property type="evidence" value="ECO:0007669"/>
    <property type="project" value="TreeGrafter"/>
</dbReference>
<proteinExistence type="predicted"/>